<keyword evidence="3" id="KW-0479">Metal-binding</keyword>
<keyword evidence="2 11" id="KW-0812">Transmembrane</keyword>
<keyword evidence="4 9" id="KW-0863">Zinc-finger</keyword>
<feature type="transmembrane region" description="Helical" evidence="11">
    <location>
        <begin position="157"/>
        <end position="175"/>
    </location>
</feature>
<dbReference type="PROSITE" id="PS00518">
    <property type="entry name" value="ZF_RING_1"/>
    <property type="match status" value="1"/>
</dbReference>
<protein>
    <submittedName>
        <fullName evidence="14">RING-type domain-containing protein</fullName>
    </submittedName>
</protein>
<evidence type="ECO:0000313" key="13">
    <source>
        <dbReference type="Proteomes" id="UP000095282"/>
    </source>
</evidence>
<feature type="domain" description="RING-type" evidence="12">
    <location>
        <begin position="267"/>
        <end position="305"/>
    </location>
</feature>
<accession>A0A1I7SZU0</accession>
<dbReference type="Gene3D" id="3.30.40.10">
    <property type="entry name" value="Zinc/RING finger domain, C3HC4 (zinc finger)"/>
    <property type="match status" value="1"/>
</dbReference>
<dbReference type="InterPro" id="IPR044235">
    <property type="entry name" value="RNFT1/2"/>
</dbReference>
<dbReference type="AlphaFoldDB" id="A0A1I7SZU0"/>
<dbReference type="Pfam" id="PF13639">
    <property type="entry name" value="zf-RING_2"/>
    <property type="match status" value="1"/>
</dbReference>
<reference evidence="14" key="1">
    <citation type="submission" date="2016-11" db="UniProtKB">
        <authorList>
            <consortium name="WormBaseParasite"/>
        </authorList>
    </citation>
    <scope>IDENTIFICATION</scope>
</reference>
<evidence type="ECO:0000256" key="2">
    <source>
        <dbReference type="ARBA" id="ARBA00022692"/>
    </source>
</evidence>
<evidence type="ECO:0000256" key="4">
    <source>
        <dbReference type="ARBA" id="ARBA00022771"/>
    </source>
</evidence>
<dbReference type="PANTHER" id="PTHR15860">
    <property type="entry name" value="UNCHARACTERIZED RING FINGER-CONTAINING PROTEIN"/>
    <property type="match status" value="1"/>
</dbReference>
<dbReference type="InterPro" id="IPR001841">
    <property type="entry name" value="Znf_RING"/>
</dbReference>
<evidence type="ECO:0000256" key="5">
    <source>
        <dbReference type="ARBA" id="ARBA00022786"/>
    </source>
</evidence>
<sequence length="328" mass="37687">MDPQHIQNNEIRDNLARTRSISAHFPQNSPMHSLSTLYENAMQNQEFQNQSTSTNRSFDELRNDSADTSRNERDQLLNQRSVREGLEQFRLSLDNTREGQTFISIVKNVLPFVALFAAKFMFDHLVDILEFFILFAVFFQADIIVQKIMSGGFTNKFLQFLHFFGFSILTAVYLHKYSLDDFEFSNTFGLNIMYFVSGEYKELSMSSTLYGVIIIDTSFKLITVVPKSLVGEVYRYSLSVKKSVRCLVTDSSVGTSVKLQDCEEKQCTVCHDDLSHPIKLECNHVFCKSCIETWLDQKSTCPMCRAEVTKDVDNEWKNGGTSLALRMF</sequence>
<dbReference type="GO" id="GO:0008270">
    <property type="term" value="F:zinc ion binding"/>
    <property type="evidence" value="ECO:0007669"/>
    <property type="project" value="UniProtKB-KW"/>
</dbReference>
<evidence type="ECO:0000313" key="14">
    <source>
        <dbReference type="WBParaSite" id="Csp11.Scaffold412.g1084.t1"/>
    </source>
</evidence>
<evidence type="ECO:0000256" key="8">
    <source>
        <dbReference type="ARBA" id="ARBA00023136"/>
    </source>
</evidence>
<keyword evidence="7 11" id="KW-1133">Transmembrane helix</keyword>
<dbReference type="SUPFAM" id="SSF57850">
    <property type="entry name" value="RING/U-box"/>
    <property type="match status" value="1"/>
</dbReference>
<evidence type="ECO:0000256" key="1">
    <source>
        <dbReference type="ARBA" id="ARBA00004141"/>
    </source>
</evidence>
<feature type="region of interest" description="Disordered" evidence="10">
    <location>
        <begin position="48"/>
        <end position="77"/>
    </location>
</feature>
<evidence type="ECO:0000256" key="7">
    <source>
        <dbReference type="ARBA" id="ARBA00022989"/>
    </source>
</evidence>
<keyword evidence="6" id="KW-0862">Zinc</keyword>
<evidence type="ECO:0000256" key="11">
    <source>
        <dbReference type="SAM" id="Phobius"/>
    </source>
</evidence>
<dbReference type="GO" id="GO:0016020">
    <property type="term" value="C:membrane"/>
    <property type="evidence" value="ECO:0007669"/>
    <property type="project" value="UniProtKB-SubCell"/>
</dbReference>
<dbReference type="InterPro" id="IPR017907">
    <property type="entry name" value="Znf_RING_CS"/>
</dbReference>
<dbReference type="CDD" id="cd16561">
    <property type="entry name" value="RING-HC_RNF213"/>
    <property type="match status" value="1"/>
</dbReference>
<dbReference type="GO" id="GO:1904294">
    <property type="term" value="P:positive regulation of ERAD pathway"/>
    <property type="evidence" value="ECO:0007669"/>
    <property type="project" value="InterPro"/>
</dbReference>
<comment type="subcellular location">
    <subcellularLocation>
        <location evidence="1">Membrane</location>
        <topology evidence="1">Multi-pass membrane protein</topology>
    </subcellularLocation>
</comment>
<name>A0A1I7SZU0_9PELO</name>
<dbReference type="WBParaSite" id="Csp11.Scaffold412.g1084.t1">
    <property type="protein sequence ID" value="Csp11.Scaffold412.g1084.t1"/>
    <property type="gene ID" value="Csp11.Scaffold412.g1084"/>
</dbReference>
<evidence type="ECO:0000256" key="6">
    <source>
        <dbReference type="ARBA" id="ARBA00022833"/>
    </source>
</evidence>
<dbReference type="eggNOG" id="KOG0802">
    <property type="taxonomic scope" value="Eukaryota"/>
</dbReference>
<dbReference type="PANTHER" id="PTHR15860:SF0">
    <property type="entry name" value="LP20373P"/>
    <property type="match status" value="1"/>
</dbReference>
<keyword evidence="13" id="KW-1185">Reference proteome</keyword>
<dbReference type="PROSITE" id="PS50089">
    <property type="entry name" value="ZF_RING_2"/>
    <property type="match status" value="1"/>
</dbReference>
<feature type="compositionally biased region" description="Basic and acidic residues" evidence="10">
    <location>
        <begin position="57"/>
        <end position="77"/>
    </location>
</feature>
<dbReference type="GO" id="GO:0061630">
    <property type="term" value="F:ubiquitin protein ligase activity"/>
    <property type="evidence" value="ECO:0007669"/>
    <property type="project" value="InterPro"/>
</dbReference>
<evidence type="ECO:0000256" key="9">
    <source>
        <dbReference type="PROSITE-ProRule" id="PRU00175"/>
    </source>
</evidence>
<dbReference type="Proteomes" id="UP000095282">
    <property type="component" value="Unplaced"/>
</dbReference>
<dbReference type="eggNOG" id="KOG4638">
    <property type="taxonomic scope" value="Eukaryota"/>
</dbReference>
<proteinExistence type="predicted"/>
<feature type="transmembrane region" description="Helical" evidence="11">
    <location>
        <begin position="128"/>
        <end position="145"/>
    </location>
</feature>
<keyword evidence="8 11" id="KW-0472">Membrane</keyword>
<keyword evidence="5" id="KW-0833">Ubl conjugation pathway</keyword>
<evidence type="ECO:0000256" key="3">
    <source>
        <dbReference type="ARBA" id="ARBA00022723"/>
    </source>
</evidence>
<evidence type="ECO:0000256" key="10">
    <source>
        <dbReference type="SAM" id="MobiDB-lite"/>
    </source>
</evidence>
<evidence type="ECO:0000259" key="12">
    <source>
        <dbReference type="PROSITE" id="PS50089"/>
    </source>
</evidence>
<dbReference type="InterPro" id="IPR013083">
    <property type="entry name" value="Znf_RING/FYVE/PHD"/>
</dbReference>
<organism evidence="13 14">
    <name type="scientific">Caenorhabditis tropicalis</name>
    <dbReference type="NCBI Taxonomy" id="1561998"/>
    <lineage>
        <taxon>Eukaryota</taxon>
        <taxon>Metazoa</taxon>
        <taxon>Ecdysozoa</taxon>
        <taxon>Nematoda</taxon>
        <taxon>Chromadorea</taxon>
        <taxon>Rhabditida</taxon>
        <taxon>Rhabditina</taxon>
        <taxon>Rhabditomorpha</taxon>
        <taxon>Rhabditoidea</taxon>
        <taxon>Rhabditidae</taxon>
        <taxon>Peloderinae</taxon>
        <taxon>Caenorhabditis</taxon>
    </lineage>
</organism>
<dbReference type="SMART" id="SM00184">
    <property type="entry name" value="RING"/>
    <property type="match status" value="1"/>
</dbReference>